<gene>
    <name evidence="2" type="ORF">FH972_002051</name>
</gene>
<dbReference type="GO" id="GO:0080037">
    <property type="term" value="P:negative regulation of cytokinin-activated signaling pathway"/>
    <property type="evidence" value="ECO:0007669"/>
    <property type="project" value="InterPro"/>
</dbReference>
<dbReference type="AlphaFoldDB" id="A0A5N6QDN4"/>
<dbReference type="OrthoDB" id="191037at2759"/>
<dbReference type="InterPro" id="IPR001810">
    <property type="entry name" value="F-box_dom"/>
</dbReference>
<evidence type="ECO:0000313" key="3">
    <source>
        <dbReference type="Proteomes" id="UP000327013"/>
    </source>
</evidence>
<accession>A0A5N6QDN4</accession>
<proteinExistence type="predicted"/>
<reference evidence="2 3" key="1">
    <citation type="submission" date="2019-06" db="EMBL/GenBank/DDBJ databases">
        <title>A chromosomal-level reference genome of Carpinus fangiana (Coryloideae, Betulaceae).</title>
        <authorList>
            <person name="Yang X."/>
            <person name="Wang Z."/>
            <person name="Zhang L."/>
            <person name="Hao G."/>
            <person name="Liu J."/>
            <person name="Yang Y."/>
        </authorList>
    </citation>
    <scope>NUCLEOTIDE SEQUENCE [LARGE SCALE GENOMIC DNA]</scope>
    <source>
        <strain evidence="2">Cfa_2016G</strain>
        <tissue evidence="2">Leaf</tissue>
    </source>
</reference>
<dbReference type="InterPro" id="IPR006652">
    <property type="entry name" value="Kelch_1"/>
</dbReference>
<keyword evidence="3" id="KW-1185">Reference proteome</keyword>
<feature type="domain" description="F-box" evidence="1">
    <location>
        <begin position="5"/>
        <end position="36"/>
    </location>
</feature>
<dbReference type="PANTHER" id="PTHR46407">
    <property type="entry name" value="OS02G0208700 PROTEIN"/>
    <property type="match status" value="1"/>
</dbReference>
<dbReference type="SMART" id="SM00612">
    <property type="entry name" value="Kelch"/>
    <property type="match status" value="2"/>
</dbReference>
<dbReference type="PANTHER" id="PTHR46407:SF3">
    <property type="entry name" value="OS02G0208700 PROTEIN"/>
    <property type="match status" value="1"/>
</dbReference>
<organism evidence="2 3">
    <name type="scientific">Carpinus fangiana</name>
    <dbReference type="NCBI Taxonomy" id="176857"/>
    <lineage>
        <taxon>Eukaryota</taxon>
        <taxon>Viridiplantae</taxon>
        <taxon>Streptophyta</taxon>
        <taxon>Embryophyta</taxon>
        <taxon>Tracheophyta</taxon>
        <taxon>Spermatophyta</taxon>
        <taxon>Magnoliopsida</taxon>
        <taxon>eudicotyledons</taxon>
        <taxon>Gunneridae</taxon>
        <taxon>Pentapetalae</taxon>
        <taxon>rosids</taxon>
        <taxon>fabids</taxon>
        <taxon>Fagales</taxon>
        <taxon>Betulaceae</taxon>
        <taxon>Carpinus</taxon>
    </lineage>
</organism>
<dbReference type="Pfam" id="PF00646">
    <property type="entry name" value="F-box"/>
    <property type="match status" value="1"/>
</dbReference>
<dbReference type="InterPro" id="IPR044595">
    <property type="entry name" value="KMD1-4"/>
</dbReference>
<dbReference type="SUPFAM" id="SSF117281">
    <property type="entry name" value="Kelch motif"/>
    <property type="match status" value="1"/>
</dbReference>
<dbReference type="Pfam" id="PF01344">
    <property type="entry name" value="Kelch_1"/>
    <property type="match status" value="2"/>
</dbReference>
<sequence>MELVSDLPDDVVRDCLIRVSYDQFPTIASVCKDWMVEVQLPEFHRLRRAAGHAQKLLVMAQSTAQPDRSLGLAAKCSVHPVHRLALHEPDTGDWRELPLPEGMSDGLPMFCQLAGVGSFLVVMGGWDPVTWKVSNSVSVYNFLSATWRRGVDMPGGPRTFFGCASDCDSGIVYVAGGHDDDKTALRSVMAYDVAKDEWVVLPDMARQRDECKAIFHAGKVRVIGGYCTDMQGRFERSAEVFDVGAGQWSRVEEDYLEAGRCPRTCVDVDDGEVYMCQGSDVVASWEGGKWEAVAKLPAEVCNKAFTATWGSKLLVMGSAGFGQSYVAYTLDLRSKTWTKLETPWKYSGHVQSGCYLEI</sequence>
<dbReference type="InterPro" id="IPR015915">
    <property type="entry name" value="Kelch-typ_b-propeller"/>
</dbReference>
<dbReference type="EMBL" id="CM017321">
    <property type="protein sequence ID" value="KAE7997412.1"/>
    <property type="molecule type" value="Genomic_DNA"/>
</dbReference>
<dbReference type="GO" id="GO:2000762">
    <property type="term" value="P:regulation of phenylpropanoid metabolic process"/>
    <property type="evidence" value="ECO:0007669"/>
    <property type="project" value="InterPro"/>
</dbReference>
<evidence type="ECO:0000313" key="2">
    <source>
        <dbReference type="EMBL" id="KAE7997412.1"/>
    </source>
</evidence>
<protein>
    <recommendedName>
        <fullName evidence="1">F-box domain-containing protein</fullName>
    </recommendedName>
</protein>
<name>A0A5N6QDN4_9ROSI</name>
<evidence type="ECO:0000259" key="1">
    <source>
        <dbReference type="Pfam" id="PF00646"/>
    </source>
</evidence>
<dbReference type="Gene3D" id="2.120.10.80">
    <property type="entry name" value="Kelch-type beta propeller"/>
    <property type="match status" value="1"/>
</dbReference>
<dbReference type="Proteomes" id="UP000327013">
    <property type="component" value="Chromosome 1"/>
</dbReference>